<evidence type="ECO:0000313" key="3">
    <source>
        <dbReference type="Proteomes" id="UP001158067"/>
    </source>
</evidence>
<dbReference type="RefSeq" id="WP_283433925.1">
    <property type="nucleotide sequence ID" value="NZ_FXUG01000010.1"/>
</dbReference>
<name>A0ABY1QCK0_9BACT</name>
<sequence length="402" mass="44021">MSSRRAGMKLRDVVIVLFCMFVVVGLLLPALQDRRGPVRRSQCQTQVKNLALASIIYENFNGELPGWAMEFGHFGWDAETESLLQTLNDPSSASPESGSPHLAPHRKIGSWAVAFLPFLDAQPTYEHWTEDRYPILSNASVVLSSDHNGIRETGPTKGLSGQGFHPLAAPNLGTMQCPSDRSQGEDHGRNSYVANAGVFFPPTDLVVGKHTILHPDGTAKTISFAESMGEEFGVFGNQVAARFETSGGDEHVALAKPLTLDDFRDGAGNTVLFSESLHALPWHRSGFVNDDDLIFAEHPDEVFYPPLSRFTNSMVWHGVDWTGGKQPREIHRINGLRSMTESFQLTPRNAADLARPSSAHTDGVNVGMADGGTRYVTDSIDMRVWQALMTPRGRDSVPVDGL</sequence>
<dbReference type="NCBIfam" id="TIGR04294">
    <property type="entry name" value="pre_pil_HX9DG"/>
    <property type="match status" value="1"/>
</dbReference>
<proteinExistence type="predicted"/>
<dbReference type="Pfam" id="PF07596">
    <property type="entry name" value="SBP_bac_10"/>
    <property type="match status" value="1"/>
</dbReference>
<keyword evidence="3" id="KW-1185">Reference proteome</keyword>
<dbReference type="PANTHER" id="PTHR30093:SF2">
    <property type="entry name" value="TYPE II SECRETION SYSTEM PROTEIN H"/>
    <property type="match status" value="1"/>
</dbReference>
<gene>
    <name evidence="2" type="ORF">SAMN06265222_110155</name>
</gene>
<evidence type="ECO:0000313" key="2">
    <source>
        <dbReference type="EMBL" id="SMP67361.1"/>
    </source>
</evidence>
<feature type="domain" description="DUF1559" evidence="1">
    <location>
        <begin position="39"/>
        <end position="382"/>
    </location>
</feature>
<comment type="caution">
    <text evidence="2">The sequence shown here is derived from an EMBL/GenBank/DDBJ whole genome shotgun (WGS) entry which is preliminary data.</text>
</comment>
<dbReference type="Proteomes" id="UP001158067">
    <property type="component" value="Unassembled WGS sequence"/>
</dbReference>
<organism evidence="2 3">
    <name type="scientific">Neorhodopirellula lusitana</name>
    <dbReference type="NCBI Taxonomy" id="445327"/>
    <lineage>
        <taxon>Bacteria</taxon>
        <taxon>Pseudomonadati</taxon>
        <taxon>Planctomycetota</taxon>
        <taxon>Planctomycetia</taxon>
        <taxon>Pirellulales</taxon>
        <taxon>Pirellulaceae</taxon>
        <taxon>Neorhodopirellula</taxon>
    </lineage>
</organism>
<evidence type="ECO:0000259" key="1">
    <source>
        <dbReference type="Pfam" id="PF07596"/>
    </source>
</evidence>
<reference evidence="2 3" key="1">
    <citation type="submission" date="2017-05" db="EMBL/GenBank/DDBJ databases">
        <authorList>
            <person name="Varghese N."/>
            <person name="Submissions S."/>
        </authorList>
    </citation>
    <scope>NUCLEOTIDE SEQUENCE [LARGE SCALE GENOMIC DNA]</scope>
    <source>
        <strain evidence="2 3">DSM 25457</strain>
    </source>
</reference>
<dbReference type="InterPro" id="IPR011453">
    <property type="entry name" value="DUF1559"/>
</dbReference>
<accession>A0ABY1QCK0</accession>
<dbReference type="PANTHER" id="PTHR30093">
    <property type="entry name" value="GENERAL SECRETION PATHWAY PROTEIN G"/>
    <property type="match status" value="1"/>
</dbReference>
<dbReference type="EMBL" id="FXUG01000010">
    <property type="protein sequence ID" value="SMP67361.1"/>
    <property type="molecule type" value="Genomic_DNA"/>
</dbReference>
<protein>
    <recommendedName>
        <fullName evidence="1">DUF1559 domain-containing protein</fullName>
    </recommendedName>
</protein>
<dbReference type="InterPro" id="IPR027558">
    <property type="entry name" value="Pre_pil_HX9DG_C"/>
</dbReference>